<dbReference type="InterPro" id="IPR006311">
    <property type="entry name" value="TAT_signal"/>
</dbReference>
<evidence type="ECO:0000313" key="2">
    <source>
        <dbReference type="Proteomes" id="UP001604002"/>
    </source>
</evidence>
<evidence type="ECO:0000313" key="1">
    <source>
        <dbReference type="EMBL" id="MFG1372165.1"/>
    </source>
</evidence>
<gene>
    <name evidence="1" type="ORF">V5F32_08325</name>
</gene>
<dbReference type="Proteomes" id="UP001604002">
    <property type="component" value="Unassembled WGS sequence"/>
</dbReference>
<dbReference type="PROSITE" id="PS51318">
    <property type="entry name" value="TAT"/>
    <property type="match status" value="1"/>
</dbReference>
<sequence>MPKPAAAANATTLPVTTRRAFLKAGGALGTVAALAMPVAVLPKVEAAAAGSAALTSLWPERLRLKAEAEKLKAIHDAAKARYNALKPPLPKEACAHPALFGYGVEWQETRQADGSCIIWGDGAEWREIAAKISGATAAAFKVGCLRRAEVMDAYNRHLCDLWEQCGIEQAWDAWDRVDTALADIERRILALPVTDFTVAARQGQILRHWGCGEDDEPLTAFFDQIEQAAARAGDRAFAVRETA</sequence>
<organism evidence="1 2">
    <name type="scientific">Xanthobacter oligotrophicus</name>
    <dbReference type="NCBI Taxonomy" id="2607286"/>
    <lineage>
        <taxon>Bacteria</taxon>
        <taxon>Pseudomonadati</taxon>
        <taxon>Pseudomonadota</taxon>
        <taxon>Alphaproteobacteria</taxon>
        <taxon>Hyphomicrobiales</taxon>
        <taxon>Xanthobacteraceae</taxon>
        <taxon>Xanthobacter</taxon>
    </lineage>
</organism>
<dbReference type="EMBL" id="JBAFVH010000004">
    <property type="protein sequence ID" value="MFG1372165.1"/>
    <property type="molecule type" value="Genomic_DNA"/>
</dbReference>
<reference evidence="1 2" key="1">
    <citation type="submission" date="2024-02" db="EMBL/GenBank/DDBJ databases">
        <title>Expansion and revision of Xanthobacter and proposal of Roseixanthobacter gen. nov.</title>
        <authorList>
            <person name="Soltysiak M.P.M."/>
            <person name="Jalihal A."/>
            <person name="Ory A."/>
            <person name="Chrisophersen C."/>
            <person name="Lee A.D."/>
            <person name="Boulton J."/>
            <person name="Springer M."/>
        </authorList>
    </citation>
    <scope>NUCLEOTIDE SEQUENCE [LARGE SCALE GENOMIC DNA]</scope>
    <source>
        <strain evidence="1 2">23A</strain>
    </source>
</reference>
<dbReference type="RefSeq" id="WP_393992075.1">
    <property type="nucleotide sequence ID" value="NZ_JBAFVH010000004.1"/>
</dbReference>
<accession>A0ABW6ZTV2</accession>
<comment type="caution">
    <text evidence="1">The sequence shown here is derived from an EMBL/GenBank/DDBJ whole genome shotgun (WGS) entry which is preliminary data.</text>
</comment>
<name>A0ABW6ZTV2_9HYPH</name>
<protein>
    <recommendedName>
        <fullName evidence="3">Twin-arginine translocation signal domain-containing protein</fullName>
    </recommendedName>
</protein>
<evidence type="ECO:0008006" key="3">
    <source>
        <dbReference type="Google" id="ProtNLM"/>
    </source>
</evidence>
<keyword evidence="2" id="KW-1185">Reference proteome</keyword>
<proteinExistence type="predicted"/>